<organism evidence="2 3">
    <name type="scientific">Modestobacter marinus</name>
    <dbReference type="NCBI Taxonomy" id="477641"/>
    <lineage>
        <taxon>Bacteria</taxon>
        <taxon>Bacillati</taxon>
        <taxon>Actinomycetota</taxon>
        <taxon>Actinomycetes</taxon>
        <taxon>Geodermatophilales</taxon>
        <taxon>Geodermatophilaceae</taxon>
        <taxon>Modestobacter</taxon>
    </lineage>
</organism>
<accession>A0ABQ2GCE8</accession>
<dbReference type="PROSITE" id="PS51674">
    <property type="entry name" value="4FE4S_WBL"/>
    <property type="match status" value="1"/>
</dbReference>
<dbReference type="InterPro" id="IPR034768">
    <property type="entry name" value="4FE4S_WBL"/>
</dbReference>
<feature type="domain" description="4Fe-4S Wbl-type" evidence="1">
    <location>
        <begin position="42"/>
        <end position="100"/>
    </location>
</feature>
<protein>
    <recommendedName>
        <fullName evidence="1">4Fe-4S Wbl-type domain-containing protein</fullName>
    </recommendedName>
</protein>
<evidence type="ECO:0000259" key="1">
    <source>
        <dbReference type="PROSITE" id="PS51674"/>
    </source>
</evidence>
<dbReference type="Proteomes" id="UP000648663">
    <property type="component" value="Unassembled WGS sequence"/>
</dbReference>
<gene>
    <name evidence="2" type="ORF">GCM10011589_47520</name>
</gene>
<name>A0ABQ2GCE8_9ACTN</name>
<evidence type="ECO:0000313" key="3">
    <source>
        <dbReference type="Proteomes" id="UP000648663"/>
    </source>
</evidence>
<dbReference type="EMBL" id="BMMI01000017">
    <property type="protein sequence ID" value="GGL85608.1"/>
    <property type="molecule type" value="Genomic_DNA"/>
</dbReference>
<proteinExistence type="predicted"/>
<dbReference type="Pfam" id="PF02467">
    <property type="entry name" value="Whib"/>
    <property type="match status" value="1"/>
</dbReference>
<sequence>MNALMHRPTENYAAGTTSMQVVPEALHRGGVASGSRSGAFPACTGRADLDWVPDREALVVPRLQRRLCRSCPTRSTCLTRALETRSVGYWAGTTTADRKALAGDAGPLLPELDARQDELARSLAAAAAADRAQALHPAGEGDLWWYRRRGCRCAECRAANTAHRAAERARAASRAQVAA</sequence>
<evidence type="ECO:0000313" key="2">
    <source>
        <dbReference type="EMBL" id="GGL85608.1"/>
    </source>
</evidence>
<keyword evidence="3" id="KW-1185">Reference proteome</keyword>
<comment type="caution">
    <text evidence="2">The sequence shown here is derived from an EMBL/GenBank/DDBJ whole genome shotgun (WGS) entry which is preliminary data.</text>
</comment>
<reference evidence="3" key="1">
    <citation type="journal article" date="2019" name="Int. J. Syst. Evol. Microbiol.">
        <title>The Global Catalogue of Microorganisms (GCM) 10K type strain sequencing project: providing services to taxonomists for standard genome sequencing and annotation.</title>
        <authorList>
            <consortium name="The Broad Institute Genomics Platform"/>
            <consortium name="The Broad Institute Genome Sequencing Center for Infectious Disease"/>
            <person name="Wu L."/>
            <person name="Ma J."/>
        </authorList>
    </citation>
    <scope>NUCLEOTIDE SEQUENCE [LARGE SCALE GENOMIC DNA]</scope>
    <source>
        <strain evidence="3">CGMCC 4.5581</strain>
    </source>
</reference>